<evidence type="ECO:0000259" key="2">
    <source>
        <dbReference type="PROSITE" id="PS50181"/>
    </source>
</evidence>
<gene>
    <name evidence="3" type="ORF">AMSG_01568</name>
</gene>
<feature type="domain" description="F-box" evidence="2">
    <location>
        <begin position="481"/>
        <end position="527"/>
    </location>
</feature>
<dbReference type="InterPro" id="IPR001810">
    <property type="entry name" value="F-box_dom"/>
</dbReference>
<reference evidence="3 4" key="1">
    <citation type="submission" date="2010-05" db="EMBL/GenBank/DDBJ databases">
        <title>The Genome Sequence of Thecamonas trahens ATCC 50062.</title>
        <authorList>
            <consortium name="The Broad Institute Genome Sequencing Platform"/>
            <person name="Russ C."/>
            <person name="Cuomo C."/>
            <person name="Shea T."/>
            <person name="Young S.K."/>
            <person name="Zeng Q."/>
            <person name="Koehrsen M."/>
            <person name="Haas B."/>
            <person name="Borodovsky M."/>
            <person name="Guigo R."/>
            <person name="Alvarado L."/>
            <person name="Berlin A."/>
            <person name="Bochicchio J."/>
            <person name="Borenstein D."/>
            <person name="Chapman S."/>
            <person name="Chen Z."/>
            <person name="Freedman E."/>
            <person name="Gellesch M."/>
            <person name="Goldberg J."/>
            <person name="Griggs A."/>
            <person name="Gujja S."/>
            <person name="Heilman E."/>
            <person name="Heiman D."/>
            <person name="Hepburn T."/>
            <person name="Howarth C."/>
            <person name="Jen D."/>
            <person name="Larson L."/>
            <person name="Mehta T."/>
            <person name="Park D."/>
            <person name="Pearson M."/>
            <person name="Roberts A."/>
            <person name="Saif S."/>
            <person name="Shenoy N."/>
            <person name="Sisk P."/>
            <person name="Stolte C."/>
            <person name="Sykes S."/>
            <person name="Thomson T."/>
            <person name="Walk T."/>
            <person name="White J."/>
            <person name="Yandava C."/>
            <person name="Burger G."/>
            <person name="Gray M.W."/>
            <person name="Holland P.W.H."/>
            <person name="King N."/>
            <person name="Lang F.B.F."/>
            <person name="Roger A.J."/>
            <person name="Ruiz-Trillo I."/>
            <person name="Lander E."/>
            <person name="Nusbaum C."/>
        </authorList>
    </citation>
    <scope>NUCLEOTIDE SEQUENCE [LARGE SCALE GENOMIC DNA]</scope>
    <source>
        <strain evidence="3 4">ATCC 50062</strain>
    </source>
</reference>
<dbReference type="GeneID" id="25561314"/>
<protein>
    <recommendedName>
        <fullName evidence="2">F-box domain-containing protein</fullName>
    </recommendedName>
</protein>
<keyword evidence="4" id="KW-1185">Reference proteome</keyword>
<accession>A0A0L0DTD9</accession>
<sequence>MPSQQPVAPTRGVVTVAWPAPELTEQAMTDITALTMEGIPPQPMLWGGDGEAALRIALSGPMLEYLTISLAPMPTSLDPPLAGMLERLLVLMAEAGLSRRVSRLTILGNGWTASSSQSELSLEATMNVSAKVLAACAGLIIEASVNSVSEYGYPYYARQVVFVPPLHILRSVMGEAEIVRWAELSEAFNPTARMPHDYTVHHLPPPAVDGSHLYDGAPVNVALPHGVPPVRGQVVWMGALPGCDGVFAAIAARSNPIHQYALMLKAWAGAGRVGSGPGVFFGHGSIAGHQVVDPWRVGPWHVVIARAEAVTLDALNQGVLGMDDFVGSRQLHKCPMAWAGCTASFRCTLRVARHLRLECEHGINGTPTLAVQSLAGTPSATGLDLHDLPGVMLRSVDANRPILLHDHELTLVLHDQASWASQVRRADGTWIVASDGVARYLAGSATERAVLAAHCGPHLASPATLADSRLPDLARLARPLTGILAELPTEIHYAIAAMCPAPALAALASTCTYFWRLLDDPLLWRQHARYWYGKSVSLGRYAFFGGWRMLAMDNNALADSTSFSSGVCRTGCGDPGAEYAAACASKLESRRERRNRGGGSSSDVTTSGRSVRDQVSQPHYELLPSLLDIADASDVAVDSETGLVCLSWAASKPMCGSVRRLDGGKVRFSGPAPLGAVSSAGQLWSAVSSGSYNYSWTKPSFGSEVKLFTDTGVAKLDAEPLAAIASFDGWWYMYQGRPMFLLESEP</sequence>
<dbReference type="PROSITE" id="PS50181">
    <property type="entry name" value="FBOX"/>
    <property type="match status" value="1"/>
</dbReference>
<evidence type="ECO:0000313" key="3">
    <source>
        <dbReference type="EMBL" id="KNC54718.1"/>
    </source>
</evidence>
<dbReference type="EMBL" id="GL349438">
    <property type="protein sequence ID" value="KNC54718.1"/>
    <property type="molecule type" value="Genomic_DNA"/>
</dbReference>
<name>A0A0L0DTD9_THETB</name>
<dbReference type="Proteomes" id="UP000054408">
    <property type="component" value="Unassembled WGS sequence"/>
</dbReference>
<feature type="region of interest" description="Disordered" evidence="1">
    <location>
        <begin position="591"/>
        <end position="614"/>
    </location>
</feature>
<proteinExistence type="predicted"/>
<dbReference type="InterPro" id="IPR036047">
    <property type="entry name" value="F-box-like_dom_sf"/>
</dbReference>
<organism evidence="3 4">
    <name type="scientific">Thecamonas trahens ATCC 50062</name>
    <dbReference type="NCBI Taxonomy" id="461836"/>
    <lineage>
        <taxon>Eukaryota</taxon>
        <taxon>Apusozoa</taxon>
        <taxon>Apusomonadida</taxon>
        <taxon>Apusomonadidae</taxon>
        <taxon>Thecamonas</taxon>
    </lineage>
</organism>
<dbReference type="AlphaFoldDB" id="A0A0L0DTD9"/>
<dbReference type="RefSeq" id="XP_013761618.1">
    <property type="nucleotide sequence ID" value="XM_013906164.1"/>
</dbReference>
<evidence type="ECO:0000256" key="1">
    <source>
        <dbReference type="SAM" id="MobiDB-lite"/>
    </source>
</evidence>
<dbReference type="SUPFAM" id="SSF81383">
    <property type="entry name" value="F-box domain"/>
    <property type="match status" value="1"/>
</dbReference>
<dbReference type="Gene3D" id="1.20.1280.50">
    <property type="match status" value="1"/>
</dbReference>
<evidence type="ECO:0000313" key="4">
    <source>
        <dbReference type="Proteomes" id="UP000054408"/>
    </source>
</evidence>